<dbReference type="Proteomes" id="UP000002508">
    <property type="component" value="Chromosome"/>
</dbReference>
<proteinExistence type="predicted"/>
<sequence length="309" mass="33464">MAARHRRAPTALRGGTAPPYPDGWRAVRQHPDLCPLCPLCVNVLCPWWRHGTAVPLPPCVAARHRRTPTAGALCVNALCDLCPLCPLCVSVLCPWWRHGTAVPLPPCVAARHRRTPTGGALCVNISLRSLPPLPPLRERPLPLVAARHRRAPTALRGGTAPPYPDGWRAVRQHLFAIFAPFAPFALATFALRGGTASPCPYSPAWGHGIAVPLPPCVWARHLRTPTALRSGTAPPCPDGWRAVRQHPDLCPLCPLCVNVLCPWWRHGMPCPYRPAWGHGTAVPRRVTLSASAIFASFAPSAVFALAPFE</sequence>
<dbReference type="HOGENOM" id="CLU_899241_0_0_0"/>
<dbReference type="AlphaFoldDB" id="B8G3X2"/>
<protein>
    <submittedName>
        <fullName evidence="1">Uncharacterized protein</fullName>
    </submittedName>
</protein>
<gene>
    <name evidence="1" type="ordered locus">Cagg_2503</name>
</gene>
<name>B8G3X2_CHLAD</name>
<evidence type="ECO:0000313" key="1">
    <source>
        <dbReference type="EMBL" id="ACL25374.1"/>
    </source>
</evidence>
<reference evidence="1" key="1">
    <citation type="submission" date="2008-12" db="EMBL/GenBank/DDBJ databases">
        <title>Complete sequence of Chloroflexus aggregans DSM 9485.</title>
        <authorList>
            <consortium name="US DOE Joint Genome Institute"/>
            <person name="Lucas S."/>
            <person name="Copeland A."/>
            <person name="Lapidus A."/>
            <person name="Glavina del Rio T."/>
            <person name="Dalin E."/>
            <person name="Tice H."/>
            <person name="Pitluck S."/>
            <person name="Foster B."/>
            <person name="Larimer F."/>
            <person name="Land M."/>
            <person name="Hauser L."/>
            <person name="Kyrpides N."/>
            <person name="Mikhailova N."/>
            <person name="Bryant D."/>
            <person name="Richardson P."/>
        </authorList>
    </citation>
    <scope>NUCLEOTIDE SEQUENCE</scope>
    <source>
        <strain evidence="1">DSM 9485</strain>
    </source>
</reference>
<dbReference type="KEGG" id="cag:Cagg_2503"/>
<dbReference type="EMBL" id="CP001337">
    <property type="protein sequence ID" value="ACL25374.1"/>
    <property type="molecule type" value="Genomic_DNA"/>
</dbReference>
<accession>B8G3X2</accession>
<dbReference type="STRING" id="326427.Cagg_2503"/>
<evidence type="ECO:0000313" key="2">
    <source>
        <dbReference type="Proteomes" id="UP000002508"/>
    </source>
</evidence>
<keyword evidence="2" id="KW-1185">Reference proteome</keyword>
<organism evidence="1 2">
    <name type="scientific">Chloroflexus aggregans (strain MD-66 / DSM 9485)</name>
    <dbReference type="NCBI Taxonomy" id="326427"/>
    <lineage>
        <taxon>Bacteria</taxon>
        <taxon>Bacillati</taxon>
        <taxon>Chloroflexota</taxon>
        <taxon>Chloroflexia</taxon>
        <taxon>Chloroflexales</taxon>
        <taxon>Chloroflexineae</taxon>
        <taxon>Chloroflexaceae</taxon>
        <taxon>Chloroflexus</taxon>
    </lineage>
</organism>